<dbReference type="EMBL" id="JBAKAZ010000035">
    <property type="protein sequence ID" value="MEL0629946.1"/>
    <property type="molecule type" value="Genomic_DNA"/>
</dbReference>
<comment type="caution">
    <text evidence="2">The sequence shown here is derived from an EMBL/GenBank/DDBJ whole genome shotgun (WGS) entry which is preliminary data.</text>
</comment>
<accession>A0ABU9GRQ6</accession>
<proteinExistence type="predicted"/>
<feature type="signal peptide" evidence="1">
    <location>
        <begin position="1"/>
        <end position="22"/>
    </location>
</feature>
<keyword evidence="1" id="KW-0732">Signal</keyword>
<gene>
    <name evidence="2" type="ORF">V6256_10050</name>
</gene>
<protein>
    <submittedName>
        <fullName evidence="2">Uncharacterized protein</fullName>
    </submittedName>
</protein>
<feature type="chain" id="PRO_5047299939" evidence="1">
    <location>
        <begin position="23"/>
        <end position="178"/>
    </location>
</feature>
<evidence type="ECO:0000313" key="2">
    <source>
        <dbReference type="EMBL" id="MEL0629946.1"/>
    </source>
</evidence>
<evidence type="ECO:0000313" key="3">
    <source>
        <dbReference type="Proteomes" id="UP001369082"/>
    </source>
</evidence>
<reference evidence="2 3" key="1">
    <citation type="submission" date="2024-02" db="EMBL/GenBank/DDBJ databases">
        <title>Bacteria isolated from the canopy kelp, Nereocystis luetkeana.</title>
        <authorList>
            <person name="Pfister C.A."/>
            <person name="Younker I.T."/>
            <person name="Light S.H."/>
        </authorList>
    </citation>
    <scope>NUCLEOTIDE SEQUENCE [LARGE SCALE GENOMIC DNA]</scope>
    <source>
        <strain evidence="2 3">TI.1.05</strain>
    </source>
</reference>
<keyword evidence="3" id="KW-1185">Reference proteome</keyword>
<dbReference type="Proteomes" id="UP001369082">
    <property type="component" value="Unassembled WGS sequence"/>
</dbReference>
<sequence length="178" mass="19815">MNKITKTIIGLSISLSAALANAECVVDGEYLKSLAKKETPKEIGCDVELFVNDSSLKKYSSDRFMLMSMKDHNVEVLDLTDMDSSLMYSINMSGNTKLKEIKLGDITRISKLTFNDSKITDLTFLSDINSVRIITNTNIKKFPDEDSKFCDGAKSYKIDITGKENKAAMIEACDIEVK</sequence>
<name>A0ABU9GRQ6_9GAMM</name>
<organism evidence="2 3">
    <name type="scientific">Psychromonas aquatilis</name>
    <dbReference type="NCBI Taxonomy" id="2005072"/>
    <lineage>
        <taxon>Bacteria</taxon>
        <taxon>Pseudomonadati</taxon>
        <taxon>Pseudomonadota</taxon>
        <taxon>Gammaproteobacteria</taxon>
        <taxon>Alteromonadales</taxon>
        <taxon>Psychromonadaceae</taxon>
        <taxon>Psychromonas</taxon>
    </lineage>
</organism>
<evidence type="ECO:0000256" key="1">
    <source>
        <dbReference type="SAM" id="SignalP"/>
    </source>
</evidence>
<dbReference type="RefSeq" id="WP_341598079.1">
    <property type="nucleotide sequence ID" value="NZ_JBAKAZ010000035.1"/>
</dbReference>